<reference evidence="3 4" key="1">
    <citation type="submission" date="2020-06" db="EMBL/GenBank/DDBJ databases">
        <authorList>
            <person name="Li R."/>
            <person name="Bekaert M."/>
        </authorList>
    </citation>
    <scope>NUCLEOTIDE SEQUENCE [LARGE SCALE GENOMIC DNA]</scope>
    <source>
        <strain evidence="4">wild</strain>
    </source>
</reference>
<dbReference type="InterPro" id="IPR007110">
    <property type="entry name" value="Ig-like_dom"/>
</dbReference>
<evidence type="ECO:0000313" key="4">
    <source>
        <dbReference type="Proteomes" id="UP000507470"/>
    </source>
</evidence>
<evidence type="ECO:0000256" key="1">
    <source>
        <dbReference type="SAM" id="MobiDB-lite"/>
    </source>
</evidence>
<evidence type="ECO:0000313" key="3">
    <source>
        <dbReference type="EMBL" id="CAC5409002.1"/>
    </source>
</evidence>
<feature type="domain" description="Ig-like" evidence="2">
    <location>
        <begin position="207"/>
        <end position="297"/>
    </location>
</feature>
<dbReference type="Proteomes" id="UP000507470">
    <property type="component" value="Unassembled WGS sequence"/>
</dbReference>
<name>A0A6J8DN28_MYTCO</name>
<dbReference type="EMBL" id="CACVKT020007619">
    <property type="protein sequence ID" value="CAC5409002.1"/>
    <property type="molecule type" value="Genomic_DNA"/>
</dbReference>
<gene>
    <name evidence="3" type="ORF">MCOR_42336</name>
</gene>
<accession>A0A6J8DN28</accession>
<dbReference type="OrthoDB" id="6127275at2759"/>
<dbReference type="InterPro" id="IPR036179">
    <property type="entry name" value="Ig-like_dom_sf"/>
</dbReference>
<dbReference type="Gene3D" id="2.60.40.10">
    <property type="entry name" value="Immunoglobulins"/>
    <property type="match status" value="1"/>
</dbReference>
<dbReference type="AlphaFoldDB" id="A0A6J8DN28"/>
<keyword evidence="4" id="KW-1185">Reference proteome</keyword>
<dbReference type="PROSITE" id="PS50835">
    <property type="entry name" value="IG_LIKE"/>
    <property type="match status" value="1"/>
</dbReference>
<dbReference type="SUPFAM" id="SSF48726">
    <property type="entry name" value="Immunoglobulin"/>
    <property type="match status" value="1"/>
</dbReference>
<evidence type="ECO:0000259" key="2">
    <source>
        <dbReference type="PROSITE" id="PS50835"/>
    </source>
</evidence>
<feature type="compositionally biased region" description="Basic and acidic residues" evidence="1">
    <location>
        <begin position="456"/>
        <end position="465"/>
    </location>
</feature>
<organism evidence="3 4">
    <name type="scientific">Mytilus coruscus</name>
    <name type="common">Sea mussel</name>
    <dbReference type="NCBI Taxonomy" id="42192"/>
    <lineage>
        <taxon>Eukaryota</taxon>
        <taxon>Metazoa</taxon>
        <taxon>Spiralia</taxon>
        <taxon>Lophotrochozoa</taxon>
        <taxon>Mollusca</taxon>
        <taxon>Bivalvia</taxon>
        <taxon>Autobranchia</taxon>
        <taxon>Pteriomorphia</taxon>
        <taxon>Mytilida</taxon>
        <taxon>Mytiloidea</taxon>
        <taxon>Mytilidae</taxon>
        <taxon>Mytilinae</taxon>
        <taxon>Mytilus</taxon>
    </lineage>
</organism>
<proteinExistence type="predicted"/>
<dbReference type="InterPro" id="IPR013783">
    <property type="entry name" value="Ig-like_fold"/>
</dbReference>
<protein>
    <recommendedName>
        <fullName evidence="2">Ig-like domain-containing protein</fullName>
    </recommendedName>
</protein>
<feature type="region of interest" description="Disordered" evidence="1">
    <location>
        <begin position="452"/>
        <end position="482"/>
    </location>
</feature>
<sequence>MGQVVHLTVEKLVKRYDRIIINCSSDSMPIVNTADVYVEKSFYNIRHHNGSCFSTALTSKCSPDVCQCSSQGLWYSHSINMTQPDGFIYIECSMVFGQKEVFSGRIKVRIVEFSSPRICPEADFPLDIGYLVTFSCKVESANHHVIFQWDCLNNESADTTIEESTRQSSTITRKIHLKHDKQTCICIANVDGYLATANIQISVNKKPDLETDASMVCNDSLSINISCTISTELSTYGFDMWEHSFRGILIRSLKGKEHDTRSILTIPSCSFQDAGDYRCYGWTTVNGEIFSANKSVSLYINGPPLIVSATQSHGQNVTLSVLFCSSSEPDPIWLHLDTPIKKSTQMTQILRNTSLPIQVYNATVMCAGYITNLTTHFDMADTFVVRLKNDFGEVRKTFLVDLKKTKGVVHVVGPHEMSTIPIYHSAPSAEPVIHVYDSANSGYLEVIDNASSQSHYSERDNKESEDGSSNTTSTAHDYEYID</sequence>